<proteinExistence type="predicted"/>
<dbReference type="SUPFAM" id="SSF56399">
    <property type="entry name" value="ADP-ribosylation"/>
    <property type="match status" value="1"/>
</dbReference>
<evidence type="ECO:0008006" key="3">
    <source>
        <dbReference type="Google" id="ProtNLM"/>
    </source>
</evidence>
<name>A0ABW6K9L6_9BACI</name>
<evidence type="ECO:0000313" key="1">
    <source>
        <dbReference type="EMBL" id="MFE8700896.1"/>
    </source>
</evidence>
<protein>
    <recommendedName>
        <fullName evidence="3">DUF3990 domain-containing protein</fullName>
    </recommendedName>
</protein>
<reference evidence="1 2" key="1">
    <citation type="submission" date="2024-08" db="EMBL/GenBank/DDBJ databases">
        <title>Two novel Cytobacillus novel species.</title>
        <authorList>
            <person name="Liu G."/>
        </authorList>
    </citation>
    <scope>NUCLEOTIDE SEQUENCE [LARGE SCALE GENOMIC DNA]</scope>
    <source>
        <strain evidence="1 2">FJAT-54145</strain>
    </source>
</reference>
<dbReference type="Gene3D" id="3.90.175.10">
    <property type="entry name" value="Diphtheria Toxin, domain 1"/>
    <property type="match status" value="1"/>
</dbReference>
<keyword evidence="2" id="KW-1185">Reference proteome</keyword>
<organism evidence="1 2">
    <name type="scientific">Cytobacillus spartinae</name>
    <dbReference type="NCBI Taxonomy" id="3299023"/>
    <lineage>
        <taxon>Bacteria</taxon>
        <taxon>Bacillati</taxon>
        <taxon>Bacillota</taxon>
        <taxon>Bacilli</taxon>
        <taxon>Bacillales</taxon>
        <taxon>Bacillaceae</taxon>
        <taxon>Cytobacillus</taxon>
    </lineage>
</organism>
<dbReference type="EMBL" id="JBIACK010000003">
    <property type="protein sequence ID" value="MFE8700896.1"/>
    <property type="molecule type" value="Genomic_DNA"/>
</dbReference>
<sequence>MQLFIGYHGTSKQNAINILKTSFTIDYKKIGWLGTGIYFYEENSEMAVEWALYKCKSAPKDVIRSEIKIPAEEVFDVSIPGSKDNRFFHELRRKLVEVELSKKNLDITVKNKKDFDGKTYNFICKTKGYKLVRAFTYTYTDQDRSTGLDSRVPNGIELCLKQPSYVQTKDSIYAKEDLI</sequence>
<gene>
    <name evidence="1" type="ORF">ACFYKX_09735</name>
</gene>
<evidence type="ECO:0000313" key="2">
    <source>
        <dbReference type="Proteomes" id="UP001601059"/>
    </source>
</evidence>
<dbReference type="RefSeq" id="WP_389360505.1">
    <property type="nucleotide sequence ID" value="NZ_JBIACK010000003.1"/>
</dbReference>
<dbReference type="Proteomes" id="UP001601059">
    <property type="component" value="Unassembled WGS sequence"/>
</dbReference>
<comment type="caution">
    <text evidence="1">The sequence shown here is derived from an EMBL/GenBank/DDBJ whole genome shotgun (WGS) entry which is preliminary data.</text>
</comment>
<accession>A0ABW6K9L6</accession>